<evidence type="ECO:0000313" key="2">
    <source>
        <dbReference type="EMBL" id="VDO03693.1"/>
    </source>
</evidence>
<dbReference type="InterPro" id="IPR006797">
    <property type="entry name" value="PRELI/MSF1_dom"/>
</dbReference>
<dbReference type="WBParaSite" id="HNAJ_0000783701-mRNA-1">
    <property type="protein sequence ID" value="HNAJ_0000783701-mRNA-1"/>
    <property type="gene ID" value="HNAJ_0000783701"/>
</dbReference>
<protein>
    <submittedName>
        <fullName evidence="4">PRELI/MSF1 domain-containing protein</fullName>
    </submittedName>
</protein>
<dbReference type="Proteomes" id="UP000278807">
    <property type="component" value="Unassembled WGS sequence"/>
</dbReference>
<dbReference type="PANTHER" id="PTHR11158">
    <property type="entry name" value="MSF1/PX19 RELATED"/>
    <property type="match status" value="1"/>
</dbReference>
<dbReference type="EMBL" id="UZAE01012137">
    <property type="protein sequence ID" value="VDO03693.1"/>
    <property type="molecule type" value="Genomic_DNA"/>
</dbReference>
<evidence type="ECO:0000313" key="3">
    <source>
        <dbReference type="Proteomes" id="UP000278807"/>
    </source>
</evidence>
<evidence type="ECO:0000313" key="4">
    <source>
        <dbReference type="WBParaSite" id="HNAJ_0000783701-mRNA-1"/>
    </source>
</evidence>
<dbReference type="PROSITE" id="PS50904">
    <property type="entry name" value="PRELI_MSF1"/>
    <property type="match status" value="1"/>
</dbReference>
<evidence type="ECO:0000259" key="1">
    <source>
        <dbReference type="PROSITE" id="PS50904"/>
    </source>
</evidence>
<sequence length="209" mass="24317">MRAEISQVLDYSWDFVTSLFWARYPNPYAYLHVLHEDVLDRYFIDGNKLYTKRLLVKKGFGNVPFWLRKILSNRQELIMEESIIDLEKKEILTSTRNFGGLSSYAVLVENCRYAPSNSDPNKTSIARHVELKSSLGTRVLYPLWSFLNRRYLNSADKSLKGYRLICQQFAGEIGSNSMLSTKLADRLKEFALKKRPRVMRAQADCDDLD</sequence>
<dbReference type="GO" id="GO:0005758">
    <property type="term" value="C:mitochondrial intermembrane space"/>
    <property type="evidence" value="ECO:0007669"/>
    <property type="project" value="InterPro"/>
</dbReference>
<feature type="domain" description="PRELI/MSF1" evidence="1">
    <location>
        <begin position="1"/>
        <end position="174"/>
    </location>
</feature>
<dbReference type="OrthoDB" id="341300at2759"/>
<name>A0A0R3TKV9_RODNA</name>
<gene>
    <name evidence="2" type="ORF">HNAJ_LOCUS7833</name>
</gene>
<reference evidence="2 3" key="2">
    <citation type="submission" date="2018-11" db="EMBL/GenBank/DDBJ databases">
        <authorList>
            <consortium name="Pathogen Informatics"/>
        </authorList>
    </citation>
    <scope>NUCLEOTIDE SEQUENCE [LARGE SCALE GENOMIC DNA]</scope>
</reference>
<accession>A0A0R3TKV9</accession>
<keyword evidence="3" id="KW-1185">Reference proteome</keyword>
<organism evidence="4">
    <name type="scientific">Rodentolepis nana</name>
    <name type="common">Dwarf tapeworm</name>
    <name type="synonym">Hymenolepis nana</name>
    <dbReference type="NCBI Taxonomy" id="102285"/>
    <lineage>
        <taxon>Eukaryota</taxon>
        <taxon>Metazoa</taxon>
        <taxon>Spiralia</taxon>
        <taxon>Lophotrochozoa</taxon>
        <taxon>Platyhelminthes</taxon>
        <taxon>Cestoda</taxon>
        <taxon>Eucestoda</taxon>
        <taxon>Cyclophyllidea</taxon>
        <taxon>Hymenolepididae</taxon>
        <taxon>Rodentolepis</taxon>
    </lineage>
</organism>
<dbReference type="InterPro" id="IPR037365">
    <property type="entry name" value="Slowmo/Ups"/>
</dbReference>
<dbReference type="STRING" id="102285.A0A0R3TKV9"/>
<reference evidence="4" key="1">
    <citation type="submission" date="2017-02" db="UniProtKB">
        <authorList>
            <consortium name="WormBaseParasite"/>
        </authorList>
    </citation>
    <scope>IDENTIFICATION</scope>
</reference>
<dbReference type="AlphaFoldDB" id="A0A0R3TKV9"/>
<proteinExistence type="predicted"/>
<dbReference type="Pfam" id="PF04707">
    <property type="entry name" value="PRELI"/>
    <property type="match status" value="1"/>
</dbReference>